<dbReference type="SMART" id="SM00387">
    <property type="entry name" value="HATPase_c"/>
    <property type="match status" value="1"/>
</dbReference>
<dbReference type="InterPro" id="IPR004358">
    <property type="entry name" value="Sig_transdc_His_kin-like_C"/>
</dbReference>
<dbReference type="EMBL" id="WOTH01000048">
    <property type="protein sequence ID" value="NHO55117.1"/>
    <property type="molecule type" value="Genomic_DNA"/>
</dbReference>
<feature type="domain" description="Histidine kinase" evidence="7">
    <location>
        <begin position="161"/>
        <end position="383"/>
    </location>
</feature>
<evidence type="ECO:0000256" key="5">
    <source>
        <dbReference type="ARBA" id="ARBA00022777"/>
    </source>
</evidence>
<dbReference type="GO" id="GO:0000155">
    <property type="term" value="F:phosphorelay sensor kinase activity"/>
    <property type="evidence" value="ECO:0007669"/>
    <property type="project" value="InterPro"/>
</dbReference>
<dbReference type="InterPro" id="IPR036890">
    <property type="entry name" value="HATPase_C_sf"/>
</dbReference>
<dbReference type="Pfam" id="PF02518">
    <property type="entry name" value="HATPase_c"/>
    <property type="match status" value="1"/>
</dbReference>
<dbReference type="CDD" id="cd00082">
    <property type="entry name" value="HisKA"/>
    <property type="match status" value="1"/>
</dbReference>
<dbReference type="PROSITE" id="PS50109">
    <property type="entry name" value="HIS_KIN"/>
    <property type="match status" value="1"/>
</dbReference>
<evidence type="ECO:0000313" key="8">
    <source>
        <dbReference type="EMBL" id="NHO55117.1"/>
    </source>
</evidence>
<dbReference type="Gene3D" id="3.30.565.10">
    <property type="entry name" value="Histidine kinase-like ATPase, C-terminal domain"/>
    <property type="match status" value="1"/>
</dbReference>
<name>A0A967EIA4_9PROT</name>
<evidence type="ECO:0000256" key="4">
    <source>
        <dbReference type="ARBA" id="ARBA00022679"/>
    </source>
</evidence>
<evidence type="ECO:0000313" key="9">
    <source>
        <dbReference type="Proteomes" id="UP000597459"/>
    </source>
</evidence>
<dbReference type="RefSeq" id="WP_166318355.1">
    <property type="nucleotide sequence ID" value="NZ_WOTH01000048.1"/>
</dbReference>
<keyword evidence="6" id="KW-0902">Two-component regulatory system</keyword>
<evidence type="ECO:0000259" key="7">
    <source>
        <dbReference type="PROSITE" id="PS50109"/>
    </source>
</evidence>
<dbReference type="SUPFAM" id="SSF55874">
    <property type="entry name" value="ATPase domain of HSP90 chaperone/DNA topoisomerase II/histidine kinase"/>
    <property type="match status" value="1"/>
</dbReference>
<dbReference type="EC" id="2.7.13.3" evidence="2"/>
<dbReference type="InterPro" id="IPR050351">
    <property type="entry name" value="BphY/WalK/GraS-like"/>
</dbReference>
<dbReference type="InterPro" id="IPR003661">
    <property type="entry name" value="HisK_dim/P_dom"/>
</dbReference>
<dbReference type="AlphaFoldDB" id="A0A967EIA4"/>
<accession>A0A967EIA4</accession>
<dbReference type="GO" id="GO:0016036">
    <property type="term" value="P:cellular response to phosphate starvation"/>
    <property type="evidence" value="ECO:0007669"/>
    <property type="project" value="TreeGrafter"/>
</dbReference>
<sequence>MSTMLLTACVATGWLTGGLFGWSLGCRRVTARRARIRREERRAPVVSMEVLLDLLPDAAVLLDGHGALRFANIEAKATFGEALGTIVRSPGMFAALRKLDGVTLQASGSLVIEVPVRRVVRVAVRLLPDALTTGPARVLAILSDHSEMDAVERMRADFVAYASHELRTPLAALSGFIETLRGPAANDPQAQQQFLGIMADQAARMQRLIEQLLELSRVEMLEHRKPRGRIEAASVIERVREETVAACTAKGVVLDTAYEPLSVAGDEEQIIRVLVNLVENALKYAKVEERPLRIRVRIEAQTQHGRAGVVFVVEDDGAGIDAAHLPRLTERFYRVEGRGRTSGAGYGLGLAIVRHIVDRHGGSFEIDSVVGKGTCCQVWLPVA</sequence>
<dbReference type="Gene3D" id="1.10.287.130">
    <property type="match status" value="1"/>
</dbReference>
<dbReference type="Pfam" id="PF00512">
    <property type="entry name" value="HisKA"/>
    <property type="match status" value="1"/>
</dbReference>
<gene>
    <name evidence="8" type="ORF">GOB87_14380</name>
</gene>
<dbReference type="GO" id="GO:0005886">
    <property type="term" value="C:plasma membrane"/>
    <property type="evidence" value="ECO:0007669"/>
    <property type="project" value="TreeGrafter"/>
</dbReference>
<keyword evidence="3" id="KW-0597">Phosphoprotein</keyword>
<comment type="catalytic activity">
    <reaction evidence="1">
        <text>ATP + protein L-histidine = ADP + protein N-phospho-L-histidine.</text>
        <dbReference type="EC" id="2.7.13.3"/>
    </reaction>
</comment>
<organism evidence="8 9">
    <name type="scientific">Acetobacter estunensis</name>
    <dbReference type="NCBI Taxonomy" id="104097"/>
    <lineage>
        <taxon>Bacteria</taxon>
        <taxon>Pseudomonadati</taxon>
        <taxon>Pseudomonadota</taxon>
        <taxon>Alphaproteobacteria</taxon>
        <taxon>Acetobacterales</taxon>
        <taxon>Acetobacteraceae</taxon>
        <taxon>Acetobacter</taxon>
    </lineage>
</organism>
<dbReference type="InterPro" id="IPR003594">
    <property type="entry name" value="HATPase_dom"/>
</dbReference>
<dbReference type="FunFam" id="1.10.287.130:FF:000001">
    <property type="entry name" value="Two-component sensor histidine kinase"/>
    <property type="match status" value="1"/>
</dbReference>
<protein>
    <recommendedName>
        <fullName evidence="2">histidine kinase</fullName>
        <ecNumber evidence="2">2.7.13.3</ecNumber>
    </recommendedName>
</protein>
<keyword evidence="4" id="KW-0808">Transferase</keyword>
<dbReference type="PRINTS" id="PR00344">
    <property type="entry name" value="BCTRLSENSOR"/>
</dbReference>
<dbReference type="SUPFAM" id="SSF47384">
    <property type="entry name" value="Homodimeric domain of signal transducing histidine kinase"/>
    <property type="match status" value="1"/>
</dbReference>
<dbReference type="GO" id="GO:0004721">
    <property type="term" value="F:phosphoprotein phosphatase activity"/>
    <property type="evidence" value="ECO:0007669"/>
    <property type="project" value="TreeGrafter"/>
</dbReference>
<evidence type="ECO:0000256" key="2">
    <source>
        <dbReference type="ARBA" id="ARBA00012438"/>
    </source>
</evidence>
<keyword evidence="9" id="KW-1185">Reference proteome</keyword>
<keyword evidence="5 8" id="KW-0418">Kinase</keyword>
<evidence type="ECO:0000256" key="6">
    <source>
        <dbReference type="ARBA" id="ARBA00023012"/>
    </source>
</evidence>
<dbReference type="InterPro" id="IPR036097">
    <property type="entry name" value="HisK_dim/P_sf"/>
</dbReference>
<reference evidence="8" key="1">
    <citation type="submission" date="2019-11" db="EMBL/GenBank/DDBJ databases">
        <title>Description of new Acetobacter species.</title>
        <authorList>
            <person name="Cleenwerck I."/>
            <person name="Sombolestani A.S."/>
        </authorList>
    </citation>
    <scope>NUCLEOTIDE SEQUENCE</scope>
    <source>
        <strain evidence="8">LMG 1626</strain>
    </source>
</reference>
<dbReference type="PANTHER" id="PTHR45453">
    <property type="entry name" value="PHOSPHATE REGULON SENSOR PROTEIN PHOR"/>
    <property type="match status" value="1"/>
</dbReference>
<proteinExistence type="predicted"/>
<dbReference type="InterPro" id="IPR005467">
    <property type="entry name" value="His_kinase_dom"/>
</dbReference>
<dbReference type="Proteomes" id="UP000597459">
    <property type="component" value="Unassembled WGS sequence"/>
</dbReference>
<dbReference type="PANTHER" id="PTHR45453:SF1">
    <property type="entry name" value="PHOSPHATE REGULON SENSOR PROTEIN PHOR"/>
    <property type="match status" value="1"/>
</dbReference>
<dbReference type="CDD" id="cd00075">
    <property type="entry name" value="HATPase"/>
    <property type="match status" value="1"/>
</dbReference>
<evidence type="ECO:0000256" key="1">
    <source>
        <dbReference type="ARBA" id="ARBA00000085"/>
    </source>
</evidence>
<dbReference type="SMART" id="SM00388">
    <property type="entry name" value="HisKA"/>
    <property type="match status" value="1"/>
</dbReference>
<evidence type="ECO:0000256" key="3">
    <source>
        <dbReference type="ARBA" id="ARBA00022553"/>
    </source>
</evidence>
<comment type="caution">
    <text evidence="8">The sequence shown here is derived from an EMBL/GenBank/DDBJ whole genome shotgun (WGS) entry which is preliminary data.</text>
</comment>